<evidence type="ECO:0000256" key="4">
    <source>
        <dbReference type="ARBA" id="ARBA00022989"/>
    </source>
</evidence>
<organism evidence="8 9">
    <name type="scientific">Streptomyces yaizuensis</name>
    <dbReference type="NCBI Taxonomy" id="2989713"/>
    <lineage>
        <taxon>Bacteria</taxon>
        <taxon>Bacillati</taxon>
        <taxon>Actinomycetota</taxon>
        <taxon>Actinomycetes</taxon>
        <taxon>Kitasatosporales</taxon>
        <taxon>Streptomycetaceae</taxon>
        <taxon>Streptomyces</taxon>
    </lineage>
</organism>
<feature type="domain" description="Copper resistance protein D" evidence="7">
    <location>
        <begin position="218"/>
        <end position="309"/>
    </location>
</feature>
<dbReference type="InterPro" id="IPR032694">
    <property type="entry name" value="CopC/D"/>
</dbReference>
<evidence type="ECO:0000313" key="8">
    <source>
        <dbReference type="EMBL" id="GLF94773.1"/>
    </source>
</evidence>
<comment type="subcellular location">
    <subcellularLocation>
        <location evidence="1">Cell membrane</location>
        <topology evidence="1">Multi-pass membrane protein</topology>
    </subcellularLocation>
</comment>
<keyword evidence="9" id="KW-1185">Reference proteome</keyword>
<feature type="transmembrane region" description="Helical" evidence="6">
    <location>
        <begin position="223"/>
        <end position="243"/>
    </location>
</feature>
<proteinExistence type="predicted"/>
<name>A0ABQ5NWM6_9ACTN</name>
<evidence type="ECO:0000256" key="5">
    <source>
        <dbReference type="ARBA" id="ARBA00023136"/>
    </source>
</evidence>
<feature type="transmembrane region" description="Helical" evidence="6">
    <location>
        <begin position="64"/>
        <end position="83"/>
    </location>
</feature>
<dbReference type="Pfam" id="PF05425">
    <property type="entry name" value="CopD"/>
    <property type="match status" value="1"/>
</dbReference>
<protein>
    <submittedName>
        <fullName evidence="8">CopD family protein</fullName>
    </submittedName>
</protein>
<dbReference type="InterPro" id="IPR008457">
    <property type="entry name" value="Cu-R_CopD_dom"/>
</dbReference>
<accession>A0ABQ5NWM6</accession>
<evidence type="ECO:0000256" key="3">
    <source>
        <dbReference type="ARBA" id="ARBA00022692"/>
    </source>
</evidence>
<feature type="transmembrane region" description="Helical" evidence="6">
    <location>
        <begin position="255"/>
        <end position="276"/>
    </location>
</feature>
<dbReference type="PANTHER" id="PTHR34820">
    <property type="entry name" value="INNER MEMBRANE PROTEIN YEBZ"/>
    <property type="match status" value="1"/>
</dbReference>
<sequence>MTSPGALAPGRAARRRAARRTARRTAALVLAGLLGALAVALLAGPLAARGTGELRVPAAGTTTVLRTVVFAALAVHIGELAGRRVAGDGPRPRDWSLYAALAGAAGAAGQIVVHASVSDIDLATAYGTRDGRLLLLMANGFLAAAACVRLRRPRLAALPLLLIVGAEAVRAHPEQYTPLIGTLLTLLHLPAAALWTGGLLHALRVMGLRRGDRAGALAVLRRYARTALWPLAVLALTGTASTLRKLPPDVVLGSAYGRLLLVKTALVGVVCALALAARHRMRRGRLDAQLPARVELGFLVAVTVVSAVLTVVPDPHWVSTRLGIR</sequence>
<evidence type="ECO:0000256" key="6">
    <source>
        <dbReference type="SAM" id="Phobius"/>
    </source>
</evidence>
<evidence type="ECO:0000256" key="2">
    <source>
        <dbReference type="ARBA" id="ARBA00022475"/>
    </source>
</evidence>
<comment type="caution">
    <text evidence="8">The sequence shown here is derived from an EMBL/GenBank/DDBJ whole genome shotgun (WGS) entry which is preliminary data.</text>
</comment>
<evidence type="ECO:0000256" key="1">
    <source>
        <dbReference type="ARBA" id="ARBA00004651"/>
    </source>
</evidence>
<keyword evidence="5 6" id="KW-0472">Membrane</keyword>
<evidence type="ECO:0000259" key="7">
    <source>
        <dbReference type="Pfam" id="PF05425"/>
    </source>
</evidence>
<keyword evidence="2" id="KW-1003">Cell membrane</keyword>
<keyword evidence="3 6" id="KW-0812">Transmembrane</keyword>
<feature type="transmembrane region" description="Helical" evidence="6">
    <location>
        <begin position="95"/>
        <end position="113"/>
    </location>
</feature>
<feature type="transmembrane region" description="Helical" evidence="6">
    <location>
        <begin position="296"/>
        <end position="313"/>
    </location>
</feature>
<gene>
    <name evidence="8" type="ORF">SYYSPA8_10770</name>
</gene>
<dbReference type="EMBL" id="BSBI01000003">
    <property type="protein sequence ID" value="GLF94773.1"/>
    <property type="molecule type" value="Genomic_DNA"/>
</dbReference>
<feature type="transmembrane region" description="Helical" evidence="6">
    <location>
        <begin position="179"/>
        <end position="203"/>
    </location>
</feature>
<reference evidence="8 9" key="1">
    <citation type="submission" date="2022-10" db="EMBL/GenBank/DDBJ databases">
        <title>Draft genome sequence of Streptomyces sp. YSPA8.</title>
        <authorList>
            <person name="Moriuchi R."/>
            <person name="Dohra H."/>
            <person name="Yamamura H."/>
            <person name="Kodani S."/>
        </authorList>
    </citation>
    <scope>NUCLEOTIDE SEQUENCE [LARGE SCALE GENOMIC DNA]</scope>
    <source>
        <strain evidence="8 9">YSPA8</strain>
    </source>
</reference>
<dbReference type="RefSeq" id="WP_407705962.1">
    <property type="nucleotide sequence ID" value="NZ_BSBI01000003.1"/>
</dbReference>
<dbReference type="PANTHER" id="PTHR34820:SF4">
    <property type="entry name" value="INNER MEMBRANE PROTEIN YEBZ"/>
    <property type="match status" value="1"/>
</dbReference>
<dbReference type="Proteomes" id="UP001291653">
    <property type="component" value="Unassembled WGS sequence"/>
</dbReference>
<keyword evidence="4 6" id="KW-1133">Transmembrane helix</keyword>
<evidence type="ECO:0000313" key="9">
    <source>
        <dbReference type="Proteomes" id="UP001291653"/>
    </source>
</evidence>